<feature type="coiled-coil region" evidence="2">
    <location>
        <begin position="66"/>
        <end position="100"/>
    </location>
</feature>
<dbReference type="InterPro" id="IPR009061">
    <property type="entry name" value="DNA-bd_dom_put_sf"/>
</dbReference>
<reference evidence="4 5" key="1">
    <citation type="journal article" date="2012" name="Int. J. Syst. Evol. Microbiol.">
        <title>Vibrio caribbeanicus sp. nov., isolated from the marine sponge Scleritoderma cyanea.</title>
        <authorList>
            <person name="Hoffmann M."/>
            <person name="Monday S.R."/>
            <person name="Allard M.W."/>
            <person name="Strain E.A."/>
            <person name="Whittaker P."/>
            <person name="Naum M."/>
            <person name="McCarthy P.J."/>
            <person name="Lopez J.V."/>
            <person name="Fischer M."/>
            <person name="Brown E.W."/>
        </authorList>
    </citation>
    <scope>NUCLEOTIDE SEQUENCE [LARGE SCALE GENOMIC DNA]</scope>
    <source>
        <strain evidence="5">DSMZ 21326</strain>
    </source>
</reference>
<dbReference type="InterPro" id="IPR029063">
    <property type="entry name" value="SAM-dependent_MTases_sf"/>
</dbReference>
<dbReference type="PANTHER" id="PTHR30204:SF97">
    <property type="entry name" value="MERR FAMILY REGULATORY PROTEIN"/>
    <property type="match status" value="1"/>
</dbReference>
<keyword evidence="4" id="KW-0489">Methyltransferase</keyword>
<dbReference type="GeneID" id="95570561"/>
<evidence type="ECO:0000313" key="4">
    <source>
        <dbReference type="EMBL" id="EGA69110.1"/>
    </source>
</evidence>
<dbReference type="GO" id="GO:0003700">
    <property type="term" value="F:DNA-binding transcription factor activity"/>
    <property type="evidence" value="ECO:0007669"/>
    <property type="project" value="InterPro"/>
</dbReference>
<dbReference type="Pfam" id="PF13411">
    <property type="entry name" value="MerR_1"/>
    <property type="match status" value="1"/>
</dbReference>
<dbReference type="eggNOG" id="COG0789">
    <property type="taxonomic scope" value="Bacteria"/>
</dbReference>
<evidence type="ECO:0000259" key="3">
    <source>
        <dbReference type="PROSITE" id="PS50937"/>
    </source>
</evidence>
<keyword evidence="1" id="KW-0238">DNA-binding</keyword>
<name>E8MAG1_PHOS4</name>
<proteinExistence type="predicted"/>
<dbReference type="InterPro" id="IPR041698">
    <property type="entry name" value="Methyltransf_25"/>
</dbReference>
<evidence type="ECO:0000313" key="5">
    <source>
        <dbReference type="Proteomes" id="UP000006228"/>
    </source>
</evidence>
<dbReference type="Gene3D" id="3.40.50.150">
    <property type="entry name" value="Vaccinia Virus protein VP39"/>
    <property type="match status" value="1"/>
</dbReference>
<dbReference type="SUPFAM" id="SSF46955">
    <property type="entry name" value="Putative DNA-binding domain"/>
    <property type="match status" value="1"/>
</dbReference>
<keyword evidence="2" id="KW-0175">Coiled coil</keyword>
<keyword evidence="4" id="KW-0808">Transferase</keyword>
<dbReference type="InterPro" id="IPR000551">
    <property type="entry name" value="MerR-type_HTH_dom"/>
</dbReference>
<dbReference type="SUPFAM" id="SSF53335">
    <property type="entry name" value="S-adenosyl-L-methionine-dependent methyltransferases"/>
    <property type="match status" value="1"/>
</dbReference>
<dbReference type="AlphaFoldDB" id="E8MAG1"/>
<dbReference type="CDD" id="cd02440">
    <property type="entry name" value="AdoMet_MTases"/>
    <property type="match status" value="1"/>
</dbReference>
<dbReference type="PANTHER" id="PTHR30204">
    <property type="entry name" value="REDOX-CYCLING DRUG-SENSING TRANSCRIPTIONAL ACTIVATOR SOXR"/>
    <property type="match status" value="1"/>
</dbReference>
<dbReference type="eggNOG" id="COG4123">
    <property type="taxonomic scope" value="Bacteria"/>
</dbReference>
<comment type="caution">
    <text evidence="4">The sequence shown here is derived from an EMBL/GenBank/DDBJ whole genome shotgun (WGS) entry which is preliminary data.</text>
</comment>
<dbReference type="GO" id="GO:0008168">
    <property type="term" value="F:methyltransferase activity"/>
    <property type="evidence" value="ECO:0007669"/>
    <property type="project" value="UniProtKB-KW"/>
</dbReference>
<organism evidence="4 5">
    <name type="scientific">Vibrio sinaloensis DSM 21326</name>
    <dbReference type="NCBI Taxonomy" id="945550"/>
    <lineage>
        <taxon>Bacteria</taxon>
        <taxon>Pseudomonadati</taxon>
        <taxon>Pseudomonadota</taxon>
        <taxon>Gammaproteobacteria</taxon>
        <taxon>Vibrionales</taxon>
        <taxon>Vibrionaceae</taxon>
        <taxon>Vibrio</taxon>
        <taxon>Vibrio oreintalis group</taxon>
    </lineage>
</organism>
<protein>
    <submittedName>
        <fullName evidence="4">Methyltransferase</fullName>
    </submittedName>
</protein>
<feature type="domain" description="HTH merR-type" evidence="3">
    <location>
        <begin position="1"/>
        <end position="69"/>
    </location>
</feature>
<dbReference type="InterPro" id="IPR047057">
    <property type="entry name" value="MerR_fam"/>
</dbReference>
<dbReference type="GO" id="GO:0032259">
    <property type="term" value="P:methylation"/>
    <property type="evidence" value="ECO:0007669"/>
    <property type="project" value="UniProtKB-KW"/>
</dbReference>
<accession>E8MAG1</accession>
<dbReference type="OrthoDB" id="9808480at2"/>
<dbReference type="Gene3D" id="1.10.1660.10">
    <property type="match status" value="1"/>
</dbReference>
<dbReference type="GO" id="GO:0003677">
    <property type="term" value="F:DNA binding"/>
    <property type="evidence" value="ECO:0007669"/>
    <property type="project" value="UniProtKB-KW"/>
</dbReference>
<gene>
    <name evidence="4" type="ORF">VISI1226_07383</name>
</gene>
<dbReference type="PROSITE" id="PS50937">
    <property type="entry name" value="HTH_MERR_2"/>
    <property type="match status" value="1"/>
</dbReference>
<dbReference type="Pfam" id="PF13649">
    <property type="entry name" value="Methyltransf_25"/>
    <property type="match status" value="1"/>
</dbReference>
<dbReference type="EMBL" id="AEVT01000093">
    <property type="protein sequence ID" value="EGA69110.1"/>
    <property type="molecule type" value="Genomic_DNA"/>
</dbReference>
<sequence length="392" mass="44498">MYKISQLADLLGLSRTTLLYYEKLGLTRGQRLENGYRSYSDKDLQRLRLIQKLQAGGLTLKECQACLEEKIERDMLQKRLNQLDEEIEQKQKSRALLAALLGEAPLTEWHESLDQVAPDAHLEWLKKQGFDDKQALHLKWLSKDINHHEQYMQDFNRVFSELERWGPGSTQDTQLAIERLPNSPASLLEIGCGKGLSTQLFAQRLDCHITALDNEASALQELVTLASEQGFNNKITPVCASMTALPFSGESFDVIWAEGSAYIMGVESALKTWRQFLKPNGVLVISDLVWSSDERGDLAADFWSKEYPDMSTVSSRIKQASKAGYTLVDSFALSDHAWDNYYLPLKQRVELLRPSMAESLAMADLDKELQAFASRKGDFDYQMFILQLNDEG</sequence>
<evidence type="ECO:0000256" key="1">
    <source>
        <dbReference type="ARBA" id="ARBA00023125"/>
    </source>
</evidence>
<dbReference type="RefSeq" id="WP_008079352.1">
    <property type="nucleotide sequence ID" value="NZ_AEVT01000093.1"/>
</dbReference>
<dbReference type="SMART" id="SM00422">
    <property type="entry name" value="HTH_MERR"/>
    <property type="match status" value="1"/>
</dbReference>
<evidence type="ECO:0000256" key="2">
    <source>
        <dbReference type="SAM" id="Coils"/>
    </source>
</evidence>
<dbReference type="Proteomes" id="UP000006228">
    <property type="component" value="Unassembled WGS sequence"/>
</dbReference>